<sequence length="209" mass="21905">MRKTSPLLLSGLAVALSLCALPALAQSQGDWSVGIGAHLVNPTSDNGTLAGGTLPLRIGSDIKPTVTFEYFVHQDLGIEVLAALPFKHDIAVKGVGTVGSTRQLPPVVSLQYHFNSAGKLSPFVGAGLNYTTFFSEHTSGALAGTKLTLEDSWGLAAHVGVDVALTDKSALRVDLRWADIDSKVKVNGASMGTANIDPLVYGLAYVMKF</sequence>
<dbReference type="AlphaFoldDB" id="A0A0K2ZS51"/>
<dbReference type="InterPro" id="IPR005618">
    <property type="entry name" value="OMPW"/>
</dbReference>
<evidence type="ECO:0000256" key="1">
    <source>
        <dbReference type="SAM" id="SignalP"/>
    </source>
</evidence>
<name>A0A0K2ZS51_9XANT</name>
<dbReference type="InterPro" id="IPR011250">
    <property type="entry name" value="OMP/PagP_B-barrel"/>
</dbReference>
<dbReference type="Proteomes" id="UP000046187">
    <property type="component" value="Unassembled WGS sequence"/>
</dbReference>
<evidence type="ECO:0000313" key="3">
    <source>
        <dbReference type="Proteomes" id="UP000046187"/>
    </source>
</evidence>
<proteinExistence type="predicted"/>
<accession>A0A0K2ZS51</accession>
<gene>
    <name evidence="2" type="ORF">XTALMG727_2173</name>
</gene>
<dbReference type="PANTHER" id="PTHR36920:SF1">
    <property type="entry name" value="OUTER MEMBRANE PROTEIN W"/>
    <property type="match status" value="1"/>
</dbReference>
<dbReference type="GO" id="GO:0019867">
    <property type="term" value="C:outer membrane"/>
    <property type="evidence" value="ECO:0007669"/>
    <property type="project" value="InterPro"/>
</dbReference>
<protein>
    <submittedName>
        <fullName evidence="2">Outer membrane protein</fullName>
    </submittedName>
</protein>
<reference evidence="3" key="1">
    <citation type="submission" date="2015-07" db="EMBL/GenBank/DDBJ databases">
        <authorList>
            <person name="Wibberg D."/>
        </authorList>
    </citation>
    <scope>NUCLEOTIDE SEQUENCE [LARGE SCALE GENOMIC DNA]</scope>
</reference>
<dbReference type="PANTHER" id="PTHR36920">
    <property type="match status" value="1"/>
</dbReference>
<dbReference type="SUPFAM" id="SSF56925">
    <property type="entry name" value="OMPA-like"/>
    <property type="match status" value="1"/>
</dbReference>
<evidence type="ECO:0000313" key="2">
    <source>
        <dbReference type="EMBL" id="CTP87842.1"/>
    </source>
</evidence>
<keyword evidence="3" id="KW-1185">Reference proteome</keyword>
<dbReference type="GO" id="GO:0055085">
    <property type="term" value="P:transmembrane transport"/>
    <property type="evidence" value="ECO:0007669"/>
    <property type="project" value="TreeGrafter"/>
</dbReference>
<keyword evidence="1" id="KW-0732">Signal</keyword>
<feature type="signal peptide" evidence="1">
    <location>
        <begin position="1"/>
        <end position="25"/>
    </location>
</feature>
<dbReference type="EMBL" id="CXOI01000033">
    <property type="protein sequence ID" value="CTP87842.1"/>
    <property type="molecule type" value="Genomic_DNA"/>
</dbReference>
<dbReference type="RefSeq" id="WP_053835387.1">
    <property type="nucleotide sequence ID" value="NZ_CXOI01000033.1"/>
</dbReference>
<dbReference type="Gene3D" id="2.40.160.20">
    <property type="match status" value="1"/>
</dbReference>
<dbReference type="Pfam" id="PF03922">
    <property type="entry name" value="OmpW"/>
    <property type="match status" value="1"/>
</dbReference>
<organism evidence="2 3">
    <name type="scientific">Xanthomonas graminis pv. arrhenatheri LMG 727</name>
    <dbReference type="NCBI Taxonomy" id="1195923"/>
    <lineage>
        <taxon>Bacteria</taxon>
        <taxon>Pseudomonadati</taxon>
        <taxon>Pseudomonadota</taxon>
        <taxon>Gammaproteobacteria</taxon>
        <taxon>Lysobacterales</taxon>
        <taxon>Lysobacteraceae</taxon>
        <taxon>Xanthomonas</taxon>
        <taxon>Xanthomonas translucens group</taxon>
        <taxon>Xanthomonas graminis</taxon>
    </lineage>
</organism>
<feature type="chain" id="PRO_5005492924" evidence="1">
    <location>
        <begin position="26"/>
        <end position="209"/>
    </location>
</feature>